<accession>A0ABU9PZA1</accession>
<gene>
    <name evidence="1" type="ORF">V8G57_18170</name>
</gene>
<evidence type="ECO:0000313" key="2">
    <source>
        <dbReference type="Proteomes" id="UP001495910"/>
    </source>
</evidence>
<organism evidence="1 2">
    <name type="scientific">Collimonas rhizosphaerae</name>
    <dbReference type="NCBI Taxonomy" id="3126357"/>
    <lineage>
        <taxon>Bacteria</taxon>
        <taxon>Pseudomonadati</taxon>
        <taxon>Pseudomonadota</taxon>
        <taxon>Betaproteobacteria</taxon>
        <taxon>Burkholderiales</taxon>
        <taxon>Oxalobacteraceae</taxon>
        <taxon>Collimonas</taxon>
    </lineage>
</organism>
<dbReference type="InterPro" id="IPR026337">
    <property type="entry name" value="AKG_HExxH"/>
</dbReference>
<dbReference type="EMBL" id="JBANDC010000013">
    <property type="protein sequence ID" value="MEM4989318.1"/>
    <property type="molecule type" value="Genomic_DNA"/>
</dbReference>
<comment type="caution">
    <text evidence="1">The sequence shown here is derived from an EMBL/GenBank/DDBJ whole genome shotgun (WGS) entry which is preliminary data.</text>
</comment>
<protein>
    <submittedName>
        <fullName evidence="1">HEXXH motif-containing putative peptide modification protein</fullName>
    </submittedName>
</protein>
<evidence type="ECO:0000313" key="1">
    <source>
        <dbReference type="EMBL" id="MEM4989318.1"/>
    </source>
</evidence>
<reference evidence="1 2" key="1">
    <citation type="submission" date="2024-02" db="EMBL/GenBank/DDBJ databases">
        <title>Draft genome sequence of Collimonas sp. strain H4R21, an effective mineral-weathering bacterial strain isolated from the beech rhizosphere.</title>
        <authorList>
            <person name="Morin E."/>
            <person name="Uroz S."/>
            <person name="Leveau J.H.J."/>
            <person name="Kumar R."/>
            <person name="Rey M.W."/>
            <person name="Pham J."/>
        </authorList>
    </citation>
    <scope>NUCLEOTIDE SEQUENCE [LARGE SCALE GENOMIC DNA]</scope>
    <source>
        <strain evidence="1 2">H4R21</strain>
    </source>
</reference>
<name>A0ABU9PZA1_9BURK</name>
<keyword evidence="2" id="KW-1185">Reference proteome</keyword>
<dbReference type="NCBIfam" id="TIGR04267">
    <property type="entry name" value="mod_HExxH"/>
    <property type="match status" value="1"/>
</dbReference>
<sequence length="349" mass="39523">MHTSETLINVSAFPSTNNAQVLYLNYQRRVFNSLLHVAKAAAGPLNIDISGIKRLSDRFVNTPASSYLFATNCLCVESIKKCNGIDGLKSALINFNETAEDDLIFVFPIIRNISDVQWVKGEDVADVANKAFEKNRNFYTLTANIKPVMEESFIFHKNFINKALVLLKNSPAHVYFDELCRYISTIGLYDGIGISGWSSEQHIGAIFIRNSTGSGELREGVEATVVNAPPLVYYVEQLIHETAHVHLDLLMETHKLFLNDNEAKYVSPIRFDLRPMRGVFHAVFVLTRIYNVLRSINFSEERDENYRLARCKVIEGKVKSGLKEIHKNAVLTESGRFLLEDMAKLLRFP</sequence>
<proteinExistence type="predicted"/>
<dbReference type="RefSeq" id="WP_342830565.1">
    <property type="nucleotide sequence ID" value="NZ_JBANDC010000013.1"/>
</dbReference>
<dbReference type="Proteomes" id="UP001495910">
    <property type="component" value="Unassembled WGS sequence"/>
</dbReference>